<evidence type="ECO:0000313" key="9">
    <source>
        <dbReference type="Proteomes" id="UP000678393"/>
    </source>
</evidence>
<name>A0A8S3Z015_9EUPU</name>
<feature type="transmembrane region" description="Helical" evidence="7">
    <location>
        <begin position="310"/>
        <end position="330"/>
    </location>
</feature>
<feature type="transmembrane region" description="Helical" evidence="7">
    <location>
        <begin position="12"/>
        <end position="31"/>
    </location>
</feature>
<feature type="transmembrane region" description="Helical" evidence="7">
    <location>
        <begin position="242"/>
        <end position="263"/>
    </location>
</feature>
<evidence type="ECO:0000313" key="8">
    <source>
        <dbReference type="EMBL" id="CAG5120820.1"/>
    </source>
</evidence>
<evidence type="ECO:0000256" key="7">
    <source>
        <dbReference type="SAM" id="Phobius"/>
    </source>
</evidence>
<dbReference type="OrthoDB" id="6132759at2759"/>
<dbReference type="NCBIfam" id="TIGR00813">
    <property type="entry name" value="sss"/>
    <property type="match status" value="1"/>
</dbReference>
<feature type="non-terminal residue" evidence="8">
    <location>
        <position position="1"/>
    </location>
</feature>
<feature type="transmembrane region" description="Helical" evidence="7">
    <location>
        <begin position="413"/>
        <end position="437"/>
    </location>
</feature>
<feature type="transmembrane region" description="Helical" evidence="7">
    <location>
        <begin position="203"/>
        <end position="221"/>
    </location>
</feature>
<sequence>VGASIFASNVGAPMFIGLAGTAAASGFACAIYEWHAIYLLIALGWVFVPVYVASGAFTMPEFLKKRFGGTRLRVFLSVQSLILYVLTKISAELFAGAIFLQQLLGWNLYVCVGGILAVTAVYTVVGGLTAVIYTDTLQTVILLIGATVLFVISMVDIGGWNTFMTLYAHAASNNTRTDPVNYSCGLPRSDFMHIWRDPVDSDIPWTGAAFGLTVLGLWTWCNDQIMVQRCLSAKNMSHSKGGAVFAAALKITSFFLWIVPGMISRVFFPDEIACSDPKSCEEICGNKAGCSNIAYPLLVLRKMPAGLRGLMLAALLAALMSTLTSIFNSASSMFTMDIWRRFRQRAPQHELMLVGRICVLVLIGLSLVWIPLIQVSQGGQLWNYLQSISACISPPWCWVFLLALFWKRTTEKGAFWGLIISTAVGLCRMILEFVYSAPPCGSMEVDERPAVLKDVHFLHFAMISSGVSIISTVAISLLTPPRPQEKLRKVTWWTRHDDLDPEETESEDDFAVEEVDDIARAKRIIRRKKKCRRIYNWMCGINENPVPKLTQEEKILIKKKMTDIREDKTTKSITTAAAIVVAAMTTFLLGYFN</sequence>
<dbReference type="PANTHER" id="PTHR11819:SF195">
    <property type="entry name" value="SODIUM_GLUCOSE COTRANSPORTER 4"/>
    <property type="match status" value="1"/>
</dbReference>
<dbReference type="Gene3D" id="1.20.1730.10">
    <property type="entry name" value="Sodium/glucose cotransporter"/>
    <property type="match status" value="1"/>
</dbReference>
<dbReference type="PROSITE" id="PS50283">
    <property type="entry name" value="NA_SOLUT_SYMP_3"/>
    <property type="match status" value="1"/>
</dbReference>
<dbReference type="InterPro" id="IPR018212">
    <property type="entry name" value="Na/solute_symporter_CS"/>
</dbReference>
<organism evidence="8 9">
    <name type="scientific">Candidula unifasciata</name>
    <dbReference type="NCBI Taxonomy" id="100452"/>
    <lineage>
        <taxon>Eukaryota</taxon>
        <taxon>Metazoa</taxon>
        <taxon>Spiralia</taxon>
        <taxon>Lophotrochozoa</taxon>
        <taxon>Mollusca</taxon>
        <taxon>Gastropoda</taxon>
        <taxon>Heterobranchia</taxon>
        <taxon>Euthyneura</taxon>
        <taxon>Panpulmonata</taxon>
        <taxon>Eupulmonata</taxon>
        <taxon>Stylommatophora</taxon>
        <taxon>Helicina</taxon>
        <taxon>Helicoidea</taxon>
        <taxon>Geomitridae</taxon>
        <taxon>Candidula</taxon>
    </lineage>
</organism>
<dbReference type="PANTHER" id="PTHR11819">
    <property type="entry name" value="SOLUTE CARRIER FAMILY 5"/>
    <property type="match status" value="1"/>
</dbReference>
<comment type="caution">
    <text evidence="8">The sequence shown here is derived from an EMBL/GenBank/DDBJ whole genome shotgun (WGS) entry which is preliminary data.</text>
</comment>
<comment type="subcellular location">
    <subcellularLocation>
        <location evidence="1">Membrane</location>
        <topology evidence="1">Multi-pass membrane protein</topology>
    </subcellularLocation>
</comment>
<evidence type="ECO:0008006" key="10">
    <source>
        <dbReference type="Google" id="ProtNLM"/>
    </source>
</evidence>
<feature type="transmembrane region" description="Helical" evidence="7">
    <location>
        <begin position="106"/>
        <end position="133"/>
    </location>
</feature>
<feature type="transmembrane region" description="Helical" evidence="7">
    <location>
        <begin position="140"/>
        <end position="160"/>
    </location>
</feature>
<evidence type="ECO:0000256" key="3">
    <source>
        <dbReference type="ARBA" id="ARBA00022692"/>
    </source>
</evidence>
<dbReference type="AlphaFoldDB" id="A0A8S3Z015"/>
<dbReference type="InterPro" id="IPR038377">
    <property type="entry name" value="Na/Glc_symporter_sf"/>
</dbReference>
<keyword evidence="9" id="KW-1185">Reference proteome</keyword>
<evidence type="ECO:0000256" key="6">
    <source>
        <dbReference type="RuleBase" id="RU362091"/>
    </source>
</evidence>
<feature type="transmembrane region" description="Helical" evidence="7">
    <location>
        <begin position="81"/>
        <end position="100"/>
    </location>
</feature>
<evidence type="ECO:0000256" key="2">
    <source>
        <dbReference type="ARBA" id="ARBA00006434"/>
    </source>
</evidence>
<dbReference type="GO" id="GO:0005412">
    <property type="term" value="F:D-glucose:sodium symporter activity"/>
    <property type="evidence" value="ECO:0007669"/>
    <property type="project" value="TreeGrafter"/>
</dbReference>
<feature type="transmembrane region" description="Helical" evidence="7">
    <location>
        <begin position="457"/>
        <end position="479"/>
    </location>
</feature>
<dbReference type="Proteomes" id="UP000678393">
    <property type="component" value="Unassembled WGS sequence"/>
</dbReference>
<feature type="transmembrane region" description="Helical" evidence="7">
    <location>
        <begin position="573"/>
        <end position="592"/>
    </location>
</feature>
<keyword evidence="3 7" id="KW-0812">Transmembrane</keyword>
<gene>
    <name evidence="8" type="ORF">CUNI_LOCUS6378</name>
</gene>
<proteinExistence type="inferred from homology"/>
<evidence type="ECO:0000256" key="1">
    <source>
        <dbReference type="ARBA" id="ARBA00004141"/>
    </source>
</evidence>
<evidence type="ECO:0000256" key="5">
    <source>
        <dbReference type="ARBA" id="ARBA00023136"/>
    </source>
</evidence>
<protein>
    <recommendedName>
        <fullName evidence="10">Sodium/glucose cotransporter 4</fullName>
    </recommendedName>
</protein>
<accession>A0A8S3Z015</accession>
<reference evidence="8" key="1">
    <citation type="submission" date="2021-04" db="EMBL/GenBank/DDBJ databases">
        <authorList>
            <consortium name="Molecular Ecology Group"/>
        </authorList>
    </citation>
    <scope>NUCLEOTIDE SEQUENCE</scope>
</reference>
<evidence type="ECO:0000256" key="4">
    <source>
        <dbReference type="ARBA" id="ARBA00022989"/>
    </source>
</evidence>
<comment type="similarity">
    <text evidence="2 6">Belongs to the sodium:solute symporter (SSF) (TC 2.A.21) family.</text>
</comment>
<keyword evidence="4 7" id="KW-1133">Transmembrane helix</keyword>
<feature type="transmembrane region" description="Helical" evidence="7">
    <location>
        <begin position="351"/>
        <end position="372"/>
    </location>
</feature>
<dbReference type="EMBL" id="CAJHNH020000969">
    <property type="protein sequence ID" value="CAG5120820.1"/>
    <property type="molecule type" value="Genomic_DNA"/>
</dbReference>
<keyword evidence="5 7" id="KW-0472">Membrane</keyword>
<dbReference type="GO" id="GO:0005886">
    <property type="term" value="C:plasma membrane"/>
    <property type="evidence" value="ECO:0007669"/>
    <property type="project" value="TreeGrafter"/>
</dbReference>
<dbReference type="InterPro" id="IPR001734">
    <property type="entry name" value="Na/solute_symporter"/>
</dbReference>
<feature type="transmembrane region" description="Helical" evidence="7">
    <location>
        <begin position="37"/>
        <end position="60"/>
    </location>
</feature>
<dbReference type="Pfam" id="PF00474">
    <property type="entry name" value="SSF"/>
    <property type="match status" value="1"/>
</dbReference>
<feature type="transmembrane region" description="Helical" evidence="7">
    <location>
        <begin position="384"/>
        <end position="406"/>
    </location>
</feature>
<dbReference type="PROSITE" id="PS00456">
    <property type="entry name" value="NA_SOLUT_SYMP_1"/>
    <property type="match status" value="1"/>
</dbReference>